<keyword evidence="1" id="KW-0472">Membrane</keyword>
<keyword evidence="1" id="KW-0812">Transmembrane</keyword>
<name>A0A8T0UQW2_PANVG</name>
<organism evidence="2 3">
    <name type="scientific">Panicum virgatum</name>
    <name type="common">Blackwell switchgrass</name>
    <dbReference type="NCBI Taxonomy" id="38727"/>
    <lineage>
        <taxon>Eukaryota</taxon>
        <taxon>Viridiplantae</taxon>
        <taxon>Streptophyta</taxon>
        <taxon>Embryophyta</taxon>
        <taxon>Tracheophyta</taxon>
        <taxon>Spermatophyta</taxon>
        <taxon>Magnoliopsida</taxon>
        <taxon>Liliopsida</taxon>
        <taxon>Poales</taxon>
        <taxon>Poaceae</taxon>
        <taxon>PACMAD clade</taxon>
        <taxon>Panicoideae</taxon>
        <taxon>Panicodae</taxon>
        <taxon>Paniceae</taxon>
        <taxon>Panicinae</taxon>
        <taxon>Panicum</taxon>
        <taxon>Panicum sect. Hiantes</taxon>
    </lineage>
</organism>
<dbReference type="Proteomes" id="UP000823388">
    <property type="component" value="Chromosome 3K"/>
</dbReference>
<dbReference type="AlphaFoldDB" id="A0A8T0UQW2"/>
<gene>
    <name evidence="2" type="ORF">PVAP13_3KG362824</name>
</gene>
<keyword evidence="1" id="KW-1133">Transmembrane helix</keyword>
<keyword evidence="3" id="KW-1185">Reference proteome</keyword>
<evidence type="ECO:0000256" key="1">
    <source>
        <dbReference type="SAM" id="Phobius"/>
    </source>
</evidence>
<reference evidence="2" key="1">
    <citation type="submission" date="2020-05" db="EMBL/GenBank/DDBJ databases">
        <title>WGS assembly of Panicum virgatum.</title>
        <authorList>
            <person name="Lovell J.T."/>
            <person name="Jenkins J."/>
            <person name="Shu S."/>
            <person name="Juenger T.E."/>
            <person name="Schmutz J."/>
        </authorList>
    </citation>
    <scope>NUCLEOTIDE SEQUENCE</scope>
    <source>
        <strain evidence="2">AP13</strain>
    </source>
</reference>
<dbReference type="EMBL" id="CM029041">
    <property type="protein sequence ID" value="KAG2624697.1"/>
    <property type="molecule type" value="Genomic_DNA"/>
</dbReference>
<sequence length="177" mass="20416">MKKNWLSIQQFISHGDHCNTSPVISMLAMEVVLRMRFCGHCSAKLADYSISVKMRLFMSLLPSCRQDVALCIRSFGRKVQCPPSTVMLNGGEAARKSFVERCILIYHAKRIAYLECLSNPSTNLNVYVDSNLYVVFWLNTLIWISTWLFDLHHDLSLYTHFVCVEKVNCRNNARVFN</sequence>
<feature type="transmembrane region" description="Helical" evidence="1">
    <location>
        <begin position="132"/>
        <end position="149"/>
    </location>
</feature>
<protein>
    <submittedName>
        <fullName evidence="2">Uncharacterized protein</fullName>
    </submittedName>
</protein>
<proteinExistence type="predicted"/>
<accession>A0A8T0UQW2</accession>
<evidence type="ECO:0000313" key="2">
    <source>
        <dbReference type="EMBL" id="KAG2624697.1"/>
    </source>
</evidence>
<evidence type="ECO:0000313" key="3">
    <source>
        <dbReference type="Proteomes" id="UP000823388"/>
    </source>
</evidence>
<comment type="caution">
    <text evidence="2">The sequence shown here is derived from an EMBL/GenBank/DDBJ whole genome shotgun (WGS) entry which is preliminary data.</text>
</comment>